<accession>A0A5B0QTC1</accession>
<dbReference type="Proteomes" id="UP000324748">
    <property type="component" value="Unassembled WGS sequence"/>
</dbReference>
<dbReference type="EMBL" id="VSWC01000003">
    <property type="protein sequence ID" value="KAA1116531.1"/>
    <property type="molecule type" value="Genomic_DNA"/>
</dbReference>
<evidence type="ECO:0000313" key="2">
    <source>
        <dbReference type="Proteomes" id="UP000324748"/>
    </source>
</evidence>
<evidence type="ECO:0000313" key="1">
    <source>
        <dbReference type="EMBL" id="KAA1116531.1"/>
    </source>
</evidence>
<comment type="caution">
    <text evidence="1">The sequence shown here is derived from an EMBL/GenBank/DDBJ whole genome shotgun (WGS) entry which is preliminary data.</text>
</comment>
<dbReference type="InterPro" id="IPR021109">
    <property type="entry name" value="Peptidase_aspartic_dom_sf"/>
</dbReference>
<name>A0A5B0QTC1_PUCGR</name>
<reference evidence="1 2" key="1">
    <citation type="submission" date="2019-05" db="EMBL/GenBank/DDBJ databases">
        <title>Emergence of the Ug99 lineage of the wheat stem rust pathogen through somatic hybridization.</title>
        <authorList>
            <person name="Li F."/>
            <person name="Upadhyaya N.M."/>
            <person name="Sperschneider J."/>
            <person name="Matny O."/>
            <person name="Nguyen-Phuc H."/>
            <person name="Mago R."/>
            <person name="Raley C."/>
            <person name="Miller M.E."/>
            <person name="Silverstein K.A.T."/>
            <person name="Henningsen E."/>
            <person name="Hirsch C.D."/>
            <person name="Visser B."/>
            <person name="Pretorius Z.A."/>
            <person name="Steffenson B.J."/>
            <person name="Schwessinger B."/>
            <person name="Dodds P.N."/>
            <person name="Figueroa M."/>
        </authorList>
    </citation>
    <scope>NUCLEOTIDE SEQUENCE [LARGE SCALE GENOMIC DNA]</scope>
    <source>
        <strain evidence="1">21-0</strain>
    </source>
</reference>
<gene>
    <name evidence="1" type="ORF">PGT21_017613</name>
</gene>
<dbReference type="OrthoDB" id="5535068at2759"/>
<proteinExistence type="predicted"/>
<dbReference type="Gene3D" id="2.40.70.10">
    <property type="entry name" value="Acid Proteases"/>
    <property type="match status" value="1"/>
</dbReference>
<organism evidence="1 2">
    <name type="scientific">Puccinia graminis f. sp. tritici</name>
    <dbReference type="NCBI Taxonomy" id="56615"/>
    <lineage>
        <taxon>Eukaryota</taxon>
        <taxon>Fungi</taxon>
        <taxon>Dikarya</taxon>
        <taxon>Basidiomycota</taxon>
        <taxon>Pucciniomycotina</taxon>
        <taxon>Pucciniomycetes</taxon>
        <taxon>Pucciniales</taxon>
        <taxon>Pucciniaceae</taxon>
        <taxon>Puccinia</taxon>
    </lineage>
</organism>
<keyword evidence="2" id="KW-1185">Reference proteome</keyword>
<sequence length="209" mass="23155">MEDSEDLNKFTLSSAQTTEETNHQLVDNLPSPGSIEFKLNGYDCEGLLCPGLLFNFISEKEAQELDFDVHPQDIWMPGICDNNIKITGIALASLSMEGICETTSFLITQQTVSLVLGKPFMKDFLADIIYAYPSAPALSVLDSKGTEHLFTLSPDDGRIDITVLQTARQVLPATVSQTAACSNFYNSLFKDRRVSVQTTPFPKERLNHQ</sequence>
<dbReference type="AlphaFoldDB" id="A0A5B0QTC1"/>
<protein>
    <submittedName>
        <fullName evidence="1">Uncharacterized protein</fullName>
    </submittedName>
</protein>